<dbReference type="InterPro" id="IPR004477">
    <property type="entry name" value="ComEC_N"/>
</dbReference>
<keyword evidence="10" id="KW-1185">Reference proteome</keyword>
<proteinExistence type="predicted"/>
<comment type="subcellular location">
    <subcellularLocation>
        <location evidence="1">Cell membrane</location>
        <topology evidence="1">Multi-pass membrane protein</topology>
    </subcellularLocation>
</comment>
<dbReference type="NCBIfam" id="TIGR00360">
    <property type="entry name" value="ComEC_N-term"/>
    <property type="match status" value="1"/>
</dbReference>
<dbReference type="PANTHER" id="PTHR30619:SF1">
    <property type="entry name" value="RECOMBINATION PROTEIN 2"/>
    <property type="match status" value="1"/>
</dbReference>
<evidence type="ECO:0000256" key="5">
    <source>
        <dbReference type="ARBA" id="ARBA00023136"/>
    </source>
</evidence>
<name>A0A0G3WIW3_9BACT</name>
<dbReference type="PANTHER" id="PTHR30619">
    <property type="entry name" value="DNA INTERNALIZATION/COMPETENCE PROTEIN COMEC/REC2"/>
    <property type="match status" value="1"/>
</dbReference>
<feature type="transmembrane region" description="Helical" evidence="6">
    <location>
        <begin position="362"/>
        <end position="385"/>
    </location>
</feature>
<feature type="domain" description="ComEC/Rec2-related protein" evidence="7">
    <location>
        <begin position="176"/>
        <end position="442"/>
    </location>
</feature>
<dbReference type="Pfam" id="PF03772">
    <property type="entry name" value="Competence"/>
    <property type="match status" value="1"/>
</dbReference>
<dbReference type="STRING" id="1408281.Epro_0055"/>
<feature type="transmembrane region" description="Helical" evidence="6">
    <location>
        <begin position="270"/>
        <end position="286"/>
    </location>
</feature>
<reference evidence="9 10" key="1">
    <citation type="submission" date="2014-09" db="EMBL/GenBank/DDBJ databases">
        <title>Complete genome sequence of Endomicrobium proavitum.</title>
        <authorList>
            <person name="Zheng H."/>
        </authorList>
    </citation>
    <scope>NUCLEOTIDE SEQUENCE [LARGE SCALE GENOMIC DNA]</scope>
    <source>
        <strain evidence="9 10">Rsa215</strain>
    </source>
</reference>
<evidence type="ECO:0000256" key="3">
    <source>
        <dbReference type="ARBA" id="ARBA00022692"/>
    </source>
</evidence>
<feature type="transmembrane region" description="Helical" evidence="6">
    <location>
        <begin position="391"/>
        <end position="413"/>
    </location>
</feature>
<evidence type="ECO:0000313" key="10">
    <source>
        <dbReference type="Proteomes" id="UP000035337"/>
    </source>
</evidence>
<organism evidence="9 10">
    <name type="scientific">Endomicrobium proavitum</name>
    <dbReference type="NCBI Taxonomy" id="1408281"/>
    <lineage>
        <taxon>Bacteria</taxon>
        <taxon>Pseudomonadati</taxon>
        <taxon>Elusimicrobiota</taxon>
        <taxon>Endomicrobiia</taxon>
        <taxon>Endomicrobiales</taxon>
        <taxon>Endomicrobiaceae</taxon>
        <taxon>Endomicrobium</taxon>
    </lineage>
</organism>
<dbReference type="EMBL" id="CP009498">
    <property type="protein sequence ID" value="AKL97434.1"/>
    <property type="molecule type" value="Genomic_DNA"/>
</dbReference>
<keyword evidence="4 6" id="KW-1133">Transmembrane helix</keyword>
<accession>A0A0G3WIW3</accession>
<feature type="transmembrane region" description="Helical" evidence="6">
    <location>
        <begin position="291"/>
        <end position="311"/>
    </location>
</feature>
<feature type="transmembrane region" description="Helical" evidence="6">
    <location>
        <begin position="447"/>
        <end position="464"/>
    </location>
</feature>
<feature type="transmembrane region" description="Helical" evidence="6">
    <location>
        <begin position="12"/>
        <end position="30"/>
    </location>
</feature>
<dbReference type="RefSeq" id="WP_052569523.1">
    <property type="nucleotide sequence ID" value="NZ_CP009498.1"/>
</dbReference>
<dbReference type="AlphaFoldDB" id="A0A0G3WIW3"/>
<gene>
    <name evidence="9" type="primary">comEC</name>
    <name evidence="9" type="ORF">Epro_0055</name>
</gene>
<evidence type="ECO:0000259" key="8">
    <source>
        <dbReference type="Pfam" id="PF13567"/>
    </source>
</evidence>
<dbReference type="KEGG" id="epo:Epro_0055"/>
<evidence type="ECO:0000256" key="6">
    <source>
        <dbReference type="SAM" id="Phobius"/>
    </source>
</evidence>
<dbReference type="PATRIC" id="fig|1408281.3.peg.55"/>
<evidence type="ECO:0000256" key="4">
    <source>
        <dbReference type="ARBA" id="ARBA00022989"/>
    </source>
</evidence>
<feature type="transmembrane region" description="Helical" evidence="6">
    <location>
        <begin position="331"/>
        <end position="350"/>
    </location>
</feature>
<dbReference type="Pfam" id="PF13567">
    <property type="entry name" value="DUF4131"/>
    <property type="match status" value="1"/>
</dbReference>
<keyword evidence="5 6" id="KW-0472">Membrane</keyword>
<feature type="transmembrane region" description="Helical" evidence="6">
    <location>
        <begin position="230"/>
        <end position="250"/>
    </location>
</feature>
<evidence type="ECO:0000256" key="1">
    <source>
        <dbReference type="ARBA" id="ARBA00004651"/>
    </source>
</evidence>
<evidence type="ECO:0000259" key="7">
    <source>
        <dbReference type="Pfam" id="PF03772"/>
    </source>
</evidence>
<evidence type="ECO:0000313" key="9">
    <source>
        <dbReference type="EMBL" id="AKL97434.1"/>
    </source>
</evidence>
<keyword evidence="3 6" id="KW-0812">Transmembrane</keyword>
<dbReference type="Proteomes" id="UP000035337">
    <property type="component" value="Chromosome"/>
</dbReference>
<dbReference type="GO" id="GO:0005886">
    <property type="term" value="C:plasma membrane"/>
    <property type="evidence" value="ECO:0007669"/>
    <property type="project" value="UniProtKB-SubCell"/>
</dbReference>
<dbReference type="InterPro" id="IPR052159">
    <property type="entry name" value="Competence_DNA_uptake"/>
</dbReference>
<evidence type="ECO:0000256" key="2">
    <source>
        <dbReference type="ARBA" id="ARBA00022475"/>
    </source>
</evidence>
<keyword evidence="2" id="KW-1003">Cell membrane</keyword>
<dbReference type="OrthoDB" id="9761531at2"/>
<feature type="transmembrane region" description="Helical" evidence="6">
    <location>
        <begin position="196"/>
        <end position="218"/>
    </location>
</feature>
<protein>
    <submittedName>
        <fullName evidence="9">ComEC-like cytoplasmic membrane protein</fullName>
    </submittedName>
</protein>
<sequence length="542" mass="61201">MKLLLKRPAITVFIIYALTLITLDYCGFFAPEKQSLLLNLVNSKTDVNIEGKIISDPEPVKNGKRFIFQTSQVNGKTISEKILVNCPAAYNVSYGDVLALEGRLKIPLQAPLPLLFNYRTYLARENIYTTFDVKYFEFITSKPSFIKKYALLIQKDISNKFDAYFSKKCAEILKPIIVGDKSSLEKETRDNFIDAGLMHILVVSGLNVAYVSVIFLFLFKLLGFSLKKAYLLCIPFLFLYALITGAQPPVMRAVIMFSCMLISLALDREPLIYNSLALSALLILIAQPQQLFGASFQMSYIATIGIVYFYSKIMTLFQSVNNPILKFLCETFAVTLSAQILLIPICMYYFGKISLISFVSNIIIVPAIGIMLALGIIFYFLTFISRIPAEGLAYVISLITQAVIFLTEFFAQFKYAAINVAKPDIIKMTLYFLFAFSLFSFKDKKRFLFSGLILSAGFIYAKAAQPRDAVNVYKSPYITTTHTIKNGNHSFLIENKARYDNKYYAKSFEEFLRYSAIKKADIKAVGFSKETAEKIVNATKSL</sequence>
<dbReference type="InterPro" id="IPR025405">
    <property type="entry name" value="DUF4131"/>
</dbReference>
<feature type="domain" description="DUF4131" evidence="8">
    <location>
        <begin position="6"/>
        <end position="135"/>
    </location>
</feature>